<dbReference type="OrthoDB" id="8592692at2"/>
<organism evidence="2 3">
    <name type="scientific">Hyphomonas johnsonii MHS-2</name>
    <dbReference type="NCBI Taxonomy" id="1280950"/>
    <lineage>
        <taxon>Bacteria</taxon>
        <taxon>Pseudomonadati</taxon>
        <taxon>Pseudomonadota</taxon>
        <taxon>Alphaproteobacteria</taxon>
        <taxon>Hyphomonadales</taxon>
        <taxon>Hyphomonadaceae</taxon>
        <taxon>Hyphomonas</taxon>
    </lineage>
</organism>
<name>A0A059FV60_9PROT</name>
<accession>A0A059FV60</accession>
<evidence type="ECO:0000256" key="1">
    <source>
        <dbReference type="SAM" id="SignalP"/>
    </source>
</evidence>
<evidence type="ECO:0000313" key="3">
    <source>
        <dbReference type="Proteomes" id="UP000025171"/>
    </source>
</evidence>
<sequence>MIRHWTIACAAMALLAGCTTPVTPGGGAETAEPAGHVKIQFEGRRATRAEHASCKAAGGRVVPGGMMGNDECVRPYADAGKACMGADDCLGKCLLPDTSDAGMGDRTAAGQCEADDSPFGCMTTVEGGRVQAALCID</sequence>
<dbReference type="Proteomes" id="UP000025171">
    <property type="component" value="Unassembled WGS sequence"/>
</dbReference>
<keyword evidence="1" id="KW-0732">Signal</keyword>
<dbReference type="RefSeq" id="WP_051618110.1">
    <property type="nucleotide sequence ID" value="NZ_ARYK01000001.1"/>
</dbReference>
<dbReference type="eggNOG" id="ENOG5032ZRV">
    <property type="taxonomic scope" value="Bacteria"/>
</dbReference>
<protein>
    <recommendedName>
        <fullName evidence="4">Lipoprotein</fullName>
    </recommendedName>
</protein>
<evidence type="ECO:0008006" key="4">
    <source>
        <dbReference type="Google" id="ProtNLM"/>
    </source>
</evidence>
<gene>
    <name evidence="2" type="ORF">HJO_03490</name>
</gene>
<keyword evidence="3" id="KW-1185">Reference proteome</keyword>
<reference evidence="2 3" key="1">
    <citation type="journal article" date="2014" name="Antonie Van Leeuwenhoek">
        <title>Hyphomonas beringensis sp. nov. and Hyphomonas chukchiensis sp. nov., isolated from surface seawater of the Bering Sea and Chukchi Sea.</title>
        <authorList>
            <person name="Li C."/>
            <person name="Lai Q."/>
            <person name="Li G."/>
            <person name="Dong C."/>
            <person name="Wang J."/>
            <person name="Liao Y."/>
            <person name="Shao Z."/>
        </authorList>
    </citation>
    <scope>NUCLEOTIDE SEQUENCE [LARGE SCALE GENOMIC DNA]</scope>
    <source>
        <strain evidence="2 3">MHS-2</strain>
    </source>
</reference>
<dbReference type="AlphaFoldDB" id="A0A059FV60"/>
<comment type="caution">
    <text evidence="2">The sequence shown here is derived from an EMBL/GenBank/DDBJ whole genome shotgun (WGS) entry which is preliminary data.</text>
</comment>
<dbReference type="PROSITE" id="PS51257">
    <property type="entry name" value="PROKAR_LIPOPROTEIN"/>
    <property type="match status" value="1"/>
</dbReference>
<feature type="signal peptide" evidence="1">
    <location>
        <begin position="1"/>
        <end position="24"/>
    </location>
</feature>
<evidence type="ECO:0000313" key="2">
    <source>
        <dbReference type="EMBL" id="KCZ94406.1"/>
    </source>
</evidence>
<dbReference type="EMBL" id="ARYK01000001">
    <property type="protein sequence ID" value="KCZ94406.1"/>
    <property type="molecule type" value="Genomic_DNA"/>
</dbReference>
<dbReference type="PATRIC" id="fig|1280950.3.peg.710"/>
<dbReference type="STRING" id="1280950.HJO_03490"/>
<feature type="chain" id="PRO_5001577730" description="Lipoprotein" evidence="1">
    <location>
        <begin position="25"/>
        <end position="137"/>
    </location>
</feature>
<proteinExistence type="predicted"/>